<dbReference type="Proteomes" id="UP000750502">
    <property type="component" value="Unassembled WGS sequence"/>
</dbReference>
<dbReference type="EMBL" id="JADFTT010000407">
    <property type="protein sequence ID" value="KAG5761979.1"/>
    <property type="molecule type" value="Genomic_DNA"/>
</dbReference>
<evidence type="ECO:0000313" key="5">
    <source>
        <dbReference type="Proteomes" id="UP000750502"/>
    </source>
</evidence>
<evidence type="ECO:0000259" key="3">
    <source>
        <dbReference type="Pfam" id="PF00155"/>
    </source>
</evidence>
<evidence type="ECO:0000256" key="1">
    <source>
        <dbReference type="ARBA" id="ARBA00007441"/>
    </source>
</evidence>
<name>A0A9P7IBD6_9HYPO</name>
<feature type="domain" description="Aminotransferase class I/classII large" evidence="3">
    <location>
        <begin position="105"/>
        <end position="420"/>
    </location>
</feature>
<dbReference type="GO" id="GO:0030170">
    <property type="term" value="F:pyridoxal phosphate binding"/>
    <property type="evidence" value="ECO:0007669"/>
    <property type="project" value="InterPro"/>
</dbReference>
<protein>
    <recommendedName>
        <fullName evidence="3">Aminotransferase class I/classII large domain-containing protein</fullName>
    </recommendedName>
</protein>
<evidence type="ECO:0000313" key="4">
    <source>
        <dbReference type="EMBL" id="KAG5761979.1"/>
    </source>
</evidence>
<dbReference type="SUPFAM" id="SSF53383">
    <property type="entry name" value="PLP-dependent transferases"/>
    <property type="match status" value="1"/>
</dbReference>
<comment type="similarity">
    <text evidence="1">Belongs to the class-I pyridoxal-phosphate-dependent aminotransferase family.</text>
</comment>
<dbReference type="InterPro" id="IPR015422">
    <property type="entry name" value="PyrdxlP-dep_Trfase_small"/>
</dbReference>
<sequence>MHRGCVQRTQYSHAKNGWKVSVIASPVSKCRVDDETLTNLVTGESITELNPPITSEFELDQVARSYGPRAKIALHGSAPHALSLDNLRDLSCTKLSPIDTNIPLSYAPSLGSVELRKRLAEIYSTESAPLTEDNVIITPGSIMANYLVLSTTCTKGDHVICQFPNYGPLYLLPKYFGAEVEFWVGREERSWDLDIKELKALIRPSTKAIILTNPCNPTGAVLTRETLAQIRDLAKKHNITIFGDEVFRPLFHSDTATPPSVISLGYSNTISTGSVSKAYSLPGIRIGWIISPNQDILQRIIAARDYTTLNVSRIDDAIALFALSPDVLPKIIAQILETQGKNIEQYDQFVKRNSKRCRWVRPRGGGTAFIHFSGSDGKSIDEVAFAERLIDGFGVAAIPASAGFSEEGVADYKGYLRLSLGQRVEAVAEGLRLIELAIQDF</sequence>
<dbReference type="OrthoDB" id="7042322at2759"/>
<keyword evidence="2" id="KW-0663">Pyridoxal phosphate</keyword>
<dbReference type="AlphaFoldDB" id="A0A9P7IBD6"/>
<comment type="caution">
    <text evidence="4">The sequence shown here is derived from an EMBL/GenBank/DDBJ whole genome shotgun (WGS) entry which is preliminary data.</text>
</comment>
<dbReference type="Pfam" id="PF00155">
    <property type="entry name" value="Aminotran_1_2"/>
    <property type="match status" value="1"/>
</dbReference>
<proteinExistence type="inferred from homology"/>
<reference evidence="4" key="1">
    <citation type="journal article" date="2020" name="bioRxiv">
        <title>Historical genomics reveals the evolutionary mechanisms behind multiple outbreaks of the host-specific coffee wilt pathogen Fusarium xylarioides.</title>
        <authorList>
            <person name="Peck D."/>
            <person name="Nowell R.W."/>
            <person name="Flood J."/>
            <person name="Ryan M.J."/>
            <person name="Barraclough T.G."/>
        </authorList>
    </citation>
    <scope>NUCLEOTIDE SEQUENCE</scope>
    <source>
        <strain evidence="4">IMI 127659i</strain>
    </source>
</reference>
<gene>
    <name evidence="4" type="ORF">H9Q72_009908</name>
</gene>
<keyword evidence="5" id="KW-1185">Reference proteome</keyword>
<organism evidence="4 5">
    <name type="scientific">Fusarium xylarioides</name>
    <dbReference type="NCBI Taxonomy" id="221167"/>
    <lineage>
        <taxon>Eukaryota</taxon>
        <taxon>Fungi</taxon>
        <taxon>Dikarya</taxon>
        <taxon>Ascomycota</taxon>
        <taxon>Pezizomycotina</taxon>
        <taxon>Sordariomycetes</taxon>
        <taxon>Hypocreomycetidae</taxon>
        <taxon>Hypocreales</taxon>
        <taxon>Nectriaceae</taxon>
        <taxon>Fusarium</taxon>
        <taxon>Fusarium fujikuroi species complex</taxon>
    </lineage>
</organism>
<dbReference type="InterPro" id="IPR004839">
    <property type="entry name" value="Aminotransferase_I/II_large"/>
</dbReference>
<dbReference type="Gene3D" id="3.40.640.10">
    <property type="entry name" value="Type I PLP-dependent aspartate aminotransferase-like (Major domain)"/>
    <property type="match status" value="1"/>
</dbReference>
<dbReference type="Gene3D" id="3.90.1150.10">
    <property type="entry name" value="Aspartate Aminotransferase, domain 1"/>
    <property type="match status" value="1"/>
</dbReference>
<dbReference type="PANTHER" id="PTHR43510:SF1">
    <property type="entry name" value="AMINOTRANSFERASE FUNCTION, HYPOTHETICAL (EUROFUNG)"/>
    <property type="match status" value="1"/>
</dbReference>
<dbReference type="PANTHER" id="PTHR43510">
    <property type="entry name" value="AMINOTRANSFERASE FUNCTION, HYPOTHETICAL (EUROFUNG)"/>
    <property type="match status" value="1"/>
</dbReference>
<accession>A0A9P7IBD6</accession>
<dbReference type="InterPro" id="IPR015421">
    <property type="entry name" value="PyrdxlP-dep_Trfase_major"/>
</dbReference>
<dbReference type="InterPro" id="IPR015424">
    <property type="entry name" value="PyrdxlP-dep_Trfase"/>
</dbReference>
<dbReference type="InterPro" id="IPR004838">
    <property type="entry name" value="NHTrfase_class1_PyrdxlP-BS"/>
</dbReference>
<evidence type="ECO:0000256" key="2">
    <source>
        <dbReference type="ARBA" id="ARBA00022898"/>
    </source>
</evidence>
<reference evidence="4" key="2">
    <citation type="submission" date="2020-10" db="EMBL/GenBank/DDBJ databases">
        <authorList>
            <person name="Peck L.D."/>
            <person name="Nowell R.W."/>
            <person name="Flood J."/>
            <person name="Ryan M.J."/>
            <person name="Barraclough T.G."/>
        </authorList>
    </citation>
    <scope>NUCLEOTIDE SEQUENCE</scope>
    <source>
        <strain evidence="4">IMI 127659i</strain>
    </source>
</reference>
<dbReference type="PROSITE" id="PS00105">
    <property type="entry name" value="AA_TRANSFER_CLASS_1"/>
    <property type="match status" value="1"/>
</dbReference>
<dbReference type="GO" id="GO:0003824">
    <property type="term" value="F:catalytic activity"/>
    <property type="evidence" value="ECO:0007669"/>
    <property type="project" value="InterPro"/>
</dbReference>
<dbReference type="CDD" id="cd00609">
    <property type="entry name" value="AAT_like"/>
    <property type="match status" value="1"/>
</dbReference>